<sequence>MQTLFQLTLTALQIGSVYVLFALGLTLIFGVLRIVNFAHGQFFTLSALIVSVAIPWLVARGVPVQLAYLAAFVAGVVLASALGALVFRFAFRRFQRDLAGSFILSAGFVLLFEGIFRDVFGGAVRSVPPLVDGNVAIFGATLATQRLILCAVAVALAGGLLWSLDATRLGRAMRAVSIDHEAAMLQGIPYNAIAFRGFVVATALGAIAGALIAPVSIVSPEFGESYLVKGFIAVVIGGLGSVPGAILGSLFIAFIESFGGFYFDPSSANLAIFVLVMLVLLVRPKGVLGHA</sequence>
<comment type="caution">
    <text evidence="10">The sequence shown here is derived from an EMBL/GenBank/DDBJ whole genome shotgun (WGS) entry which is preliminary data.</text>
</comment>
<dbReference type="RefSeq" id="WP_087047367.1">
    <property type="nucleotide sequence ID" value="NZ_FCOB02000018.1"/>
</dbReference>
<dbReference type="InterPro" id="IPR052157">
    <property type="entry name" value="BCAA_transport_permease"/>
</dbReference>
<reference evidence="10" key="1">
    <citation type="submission" date="2016-01" db="EMBL/GenBank/DDBJ databases">
        <authorList>
            <person name="Peeters C."/>
        </authorList>
    </citation>
    <scope>NUCLEOTIDE SEQUENCE [LARGE SCALE GENOMIC DNA]</scope>
    <source>
        <strain evidence="10">LMG 29326</strain>
    </source>
</reference>
<feature type="transmembrane region" description="Helical" evidence="9">
    <location>
        <begin position="230"/>
        <end position="254"/>
    </location>
</feature>
<evidence type="ECO:0000256" key="5">
    <source>
        <dbReference type="ARBA" id="ARBA00022970"/>
    </source>
</evidence>
<dbReference type="PANTHER" id="PTHR11795">
    <property type="entry name" value="BRANCHED-CHAIN AMINO ACID TRANSPORT SYSTEM PERMEASE PROTEIN LIVH"/>
    <property type="match status" value="1"/>
</dbReference>
<dbReference type="CDD" id="cd06582">
    <property type="entry name" value="TM_PBP1_LivH_like"/>
    <property type="match status" value="1"/>
</dbReference>
<evidence type="ECO:0000256" key="4">
    <source>
        <dbReference type="ARBA" id="ARBA00022692"/>
    </source>
</evidence>
<comment type="similarity">
    <text evidence="8">Belongs to the binding-protein-dependent transport system permease family. LivHM subfamily.</text>
</comment>
<keyword evidence="6 9" id="KW-1133">Transmembrane helix</keyword>
<dbReference type="STRING" id="1777144.AWB83_03989"/>
<feature type="transmembrane region" description="Helical" evidence="9">
    <location>
        <begin position="42"/>
        <end position="59"/>
    </location>
</feature>
<dbReference type="Proteomes" id="UP000054978">
    <property type="component" value="Unassembled WGS sequence"/>
</dbReference>
<gene>
    <name evidence="10" type="ORF">AWB83_03989</name>
</gene>
<keyword evidence="5" id="KW-0029">Amino-acid transport</keyword>
<evidence type="ECO:0000256" key="6">
    <source>
        <dbReference type="ARBA" id="ARBA00022989"/>
    </source>
</evidence>
<evidence type="ECO:0000256" key="3">
    <source>
        <dbReference type="ARBA" id="ARBA00022475"/>
    </source>
</evidence>
<keyword evidence="7 9" id="KW-0472">Membrane</keyword>
<evidence type="ECO:0000256" key="7">
    <source>
        <dbReference type="ARBA" id="ARBA00023136"/>
    </source>
</evidence>
<dbReference type="GO" id="GO:0005886">
    <property type="term" value="C:plasma membrane"/>
    <property type="evidence" value="ECO:0007669"/>
    <property type="project" value="UniProtKB-SubCell"/>
</dbReference>
<protein>
    <submittedName>
        <fullName evidence="10">Branched chain amino acid ABC transporter inner membrane protein</fullName>
    </submittedName>
</protein>
<evidence type="ECO:0000313" key="10">
    <source>
        <dbReference type="EMBL" id="SAK77179.1"/>
    </source>
</evidence>
<evidence type="ECO:0000256" key="9">
    <source>
        <dbReference type="SAM" id="Phobius"/>
    </source>
</evidence>
<evidence type="ECO:0000313" key="11">
    <source>
        <dbReference type="Proteomes" id="UP000054978"/>
    </source>
</evidence>
<name>A0A158C4C1_9BURK</name>
<evidence type="ECO:0000256" key="1">
    <source>
        <dbReference type="ARBA" id="ARBA00004651"/>
    </source>
</evidence>
<dbReference type="GO" id="GO:0022857">
    <property type="term" value="F:transmembrane transporter activity"/>
    <property type="evidence" value="ECO:0007669"/>
    <property type="project" value="InterPro"/>
</dbReference>
<proteinExistence type="inferred from homology"/>
<comment type="subcellular location">
    <subcellularLocation>
        <location evidence="1">Cell membrane</location>
        <topology evidence="1">Multi-pass membrane protein</topology>
    </subcellularLocation>
</comment>
<feature type="transmembrane region" description="Helical" evidence="9">
    <location>
        <begin position="193"/>
        <end position="218"/>
    </location>
</feature>
<feature type="transmembrane region" description="Helical" evidence="9">
    <location>
        <begin position="98"/>
        <end position="116"/>
    </location>
</feature>
<dbReference type="PANTHER" id="PTHR11795:SF445">
    <property type="entry name" value="AMINO ACID ABC TRANSPORTER PERMEASE PROTEIN"/>
    <property type="match status" value="1"/>
</dbReference>
<keyword evidence="4 9" id="KW-0812">Transmembrane</keyword>
<feature type="transmembrane region" description="Helical" evidence="9">
    <location>
        <begin position="136"/>
        <end position="164"/>
    </location>
</feature>
<keyword evidence="11" id="KW-1185">Reference proteome</keyword>
<feature type="transmembrane region" description="Helical" evidence="9">
    <location>
        <begin position="12"/>
        <end position="35"/>
    </location>
</feature>
<evidence type="ECO:0000256" key="2">
    <source>
        <dbReference type="ARBA" id="ARBA00022448"/>
    </source>
</evidence>
<keyword evidence="3" id="KW-1003">Cell membrane</keyword>
<dbReference type="AlphaFoldDB" id="A0A158C4C1"/>
<feature type="transmembrane region" description="Helical" evidence="9">
    <location>
        <begin position="261"/>
        <end position="282"/>
    </location>
</feature>
<accession>A0A158C4C1</accession>
<evidence type="ECO:0000256" key="8">
    <source>
        <dbReference type="ARBA" id="ARBA00037998"/>
    </source>
</evidence>
<keyword evidence="2" id="KW-0813">Transport</keyword>
<dbReference type="GO" id="GO:0006865">
    <property type="term" value="P:amino acid transport"/>
    <property type="evidence" value="ECO:0007669"/>
    <property type="project" value="UniProtKB-KW"/>
</dbReference>
<dbReference type="EMBL" id="FCOB02000018">
    <property type="protein sequence ID" value="SAK77179.1"/>
    <property type="molecule type" value="Genomic_DNA"/>
</dbReference>
<dbReference type="InterPro" id="IPR001851">
    <property type="entry name" value="ABC_transp_permease"/>
</dbReference>
<dbReference type="Pfam" id="PF02653">
    <property type="entry name" value="BPD_transp_2"/>
    <property type="match status" value="1"/>
</dbReference>
<dbReference type="OrthoDB" id="32289at2"/>
<feature type="transmembrane region" description="Helical" evidence="9">
    <location>
        <begin position="65"/>
        <end position="91"/>
    </location>
</feature>
<organism evidence="10 11">
    <name type="scientific">Caballeronia ptereochthonis</name>
    <dbReference type="NCBI Taxonomy" id="1777144"/>
    <lineage>
        <taxon>Bacteria</taxon>
        <taxon>Pseudomonadati</taxon>
        <taxon>Pseudomonadota</taxon>
        <taxon>Betaproteobacteria</taxon>
        <taxon>Burkholderiales</taxon>
        <taxon>Burkholderiaceae</taxon>
        <taxon>Caballeronia</taxon>
    </lineage>
</organism>